<dbReference type="Proteomes" id="UP001359559">
    <property type="component" value="Unassembled WGS sequence"/>
</dbReference>
<protein>
    <submittedName>
        <fullName evidence="2">Uncharacterized protein</fullName>
    </submittedName>
</protein>
<feature type="region of interest" description="Disordered" evidence="1">
    <location>
        <begin position="1"/>
        <end position="89"/>
    </location>
</feature>
<comment type="caution">
    <text evidence="2">The sequence shown here is derived from an EMBL/GenBank/DDBJ whole genome shotgun (WGS) entry which is preliminary data.</text>
</comment>
<evidence type="ECO:0000256" key="1">
    <source>
        <dbReference type="SAM" id="MobiDB-lite"/>
    </source>
</evidence>
<name>A0AAN9K9Y2_CLITE</name>
<proteinExistence type="predicted"/>
<reference evidence="2 3" key="1">
    <citation type="submission" date="2024-01" db="EMBL/GenBank/DDBJ databases">
        <title>The genomes of 5 underutilized Papilionoideae crops provide insights into root nodulation and disease resistance.</title>
        <authorList>
            <person name="Yuan L."/>
        </authorList>
    </citation>
    <scope>NUCLEOTIDE SEQUENCE [LARGE SCALE GENOMIC DNA]</scope>
    <source>
        <strain evidence="2">LY-2023</strain>
        <tissue evidence="2">Leaf</tissue>
    </source>
</reference>
<dbReference type="EMBL" id="JAYKXN010000002">
    <property type="protein sequence ID" value="KAK7311934.1"/>
    <property type="molecule type" value="Genomic_DNA"/>
</dbReference>
<accession>A0AAN9K9Y2</accession>
<keyword evidence="3" id="KW-1185">Reference proteome</keyword>
<sequence length="149" mass="16527">MHPSSDCSLPHPHQPPSPIPTTHPDPSPPPPPHCPHLPHPDPSPPPPPDPSALPPPHRPHYLLQNVPTTSKTPQPRAHPPPKRVSPPPVRALRRFHPTAFAEGSRDLLWPNGATPMENGRKRALTLTERRATDNQTRFRYVNGEISPLR</sequence>
<evidence type="ECO:0000313" key="2">
    <source>
        <dbReference type="EMBL" id="KAK7311934.1"/>
    </source>
</evidence>
<organism evidence="2 3">
    <name type="scientific">Clitoria ternatea</name>
    <name type="common">Butterfly pea</name>
    <dbReference type="NCBI Taxonomy" id="43366"/>
    <lineage>
        <taxon>Eukaryota</taxon>
        <taxon>Viridiplantae</taxon>
        <taxon>Streptophyta</taxon>
        <taxon>Embryophyta</taxon>
        <taxon>Tracheophyta</taxon>
        <taxon>Spermatophyta</taxon>
        <taxon>Magnoliopsida</taxon>
        <taxon>eudicotyledons</taxon>
        <taxon>Gunneridae</taxon>
        <taxon>Pentapetalae</taxon>
        <taxon>rosids</taxon>
        <taxon>fabids</taxon>
        <taxon>Fabales</taxon>
        <taxon>Fabaceae</taxon>
        <taxon>Papilionoideae</taxon>
        <taxon>50 kb inversion clade</taxon>
        <taxon>NPAAA clade</taxon>
        <taxon>indigoferoid/millettioid clade</taxon>
        <taxon>Phaseoleae</taxon>
        <taxon>Clitoria</taxon>
    </lineage>
</organism>
<feature type="compositionally biased region" description="Pro residues" evidence="1">
    <location>
        <begin position="12"/>
        <end position="56"/>
    </location>
</feature>
<feature type="compositionally biased region" description="Pro residues" evidence="1">
    <location>
        <begin position="76"/>
        <end position="89"/>
    </location>
</feature>
<dbReference type="AlphaFoldDB" id="A0AAN9K9Y2"/>
<evidence type="ECO:0000313" key="3">
    <source>
        <dbReference type="Proteomes" id="UP001359559"/>
    </source>
</evidence>
<gene>
    <name evidence="2" type="ORF">RJT34_10413</name>
</gene>